<name>A0A9Q9REY4_FUSFU</name>
<feature type="non-terminal residue" evidence="1">
    <location>
        <position position="1"/>
    </location>
</feature>
<sequence>RTLVPLSIQFWTSSAEITINCIPSVHSLSPISQHISLTTVGPSTTNSSPTSTIFNSRSMSLTRQCETCD</sequence>
<proteinExistence type="predicted"/>
<accession>A0A9Q9REY4</accession>
<reference evidence="1" key="1">
    <citation type="submission" date="2019-05" db="EMBL/GenBank/DDBJ databases">
        <authorList>
            <person name="Piombo E."/>
        </authorList>
    </citation>
    <scope>NUCLEOTIDE SEQUENCE</scope>
    <source>
        <strain evidence="1">C2S</strain>
    </source>
</reference>
<evidence type="ECO:0000313" key="1">
    <source>
        <dbReference type="EMBL" id="VTT62306.1"/>
    </source>
</evidence>
<dbReference type="AlphaFoldDB" id="A0A9Q9REY4"/>
<protein>
    <submittedName>
        <fullName evidence="1">Uncharacterized protein</fullName>
    </submittedName>
</protein>
<dbReference type="Proteomes" id="UP000760494">
    <property type="component" value="Unassembled WGS sequence"/>
</dbReference>
<evidence type="ECO:0000313" key="2">
    <source>
        <dbReference type="Proteomes" id="UP000760494"/>
    </source>
</evidence>
<organism evidence="1 2">
    <name type="scientific">Fusarium fujikuroi</name>
    <name type="common">Bakanae and foot rot disease fungus</name>
    <name type="synonym">Gibberella fujikuroi</name>
    <dbReference type="NCBI Taxonomy" id="5127"/>
    <lineage>
        <taxon>Eukaryota</taxon>
        <taxon>Fungi</taxon>
        <taxon>Dikarya</taxon>
        <taxon>Ascomycota</taxon>
        <taxon>Pezizomycotina</taxon>
        <taxon>Sordariomycetes</taxon>
        <taxon>Hypocreomycetidae</taxon>
        <taxon>Hypocreales</taxon>
        <taxon>Nectriaceae</taxon>
        <taxon>Fusarium</taxon>
        <taxon>Fusarium fujikuroi species complex</taxon>
    </lineage>
</organism>
<gene>
    <name evidence="1" type="ORF">C2S_4787</name>
</gene>
<dbReference type="EMBL" id="CABFJX010000079">
    <property type="protein sequence ID" value="VTT62306.1"/>
    <property type="molecule type" value="Genomic_DNA"/>
</dbReference>
<comment type="caution">
    <text evidence="1">The sequence shown here is derived from an EMBL/GenBank/DDBJ whole genome shotgun (WGS) entry which is preliminary data.</text>
</comment>